<dbReference type="Proteomes" id="UP000229342">
    <property type="component" value="Unassembled WGS sequence"/>
</dbReference>
<dbReference type="PROSITE" id="PS51462">
    <property type="entry name" value="NUDIX"/>
    <property type="match status" value="1"/>
</dbReference>
<sequence length="164" mass="18505">MTVSHDSETPAHGKQVITACAFIHRNISGVEQVFSAKRASTKKFLPNVWELIGGHIEFGEDIVEGLKREALEELGMETEVGDPFAVFSYFNKVKGCHAVQINYFAKFVSPVTQIRLDPEYHSEWRWFSEVELLEAFVSVKDDSEMLVAKKGFALLRGEKPNLAE</sequence>
<dbReference type="AlphaFoldDB" id="A0A2H0KA44"/>
<dbReference type="InterPro" id="IPR015797">
    <property type="entry name" value="NUDIX_hydrolase-like_dom_sf"/>
</dbReference>
<feature type="domain" description="Nudix hydrolase" evidence="3">
    <location>
        <begin position="13"/>
        <end position="149"/>
    </location>
</feature>
<proteinExistence type="predicted"/>
<comment type="caution">
    <text evidence="4">The sequence shown here is derived from an EMBL/GenBank/DDBJ whole genome shotgun (WGS) entry which is preliminary data.</text>
</comment>
<evidence type="ECO:0000259" key="3">
    <source>
        <dbReference type="PROSITE" id="PS51462"/>
    </source>
</evidence>
<dbReference type="EMBL" id="PCVG01000078">
    <property type="protein sequence ID" value="PIQ68131.1"/>
    <property type="molecule type" value="Genomic_DNA"/>
</dbReference>
<dbReference type="PROSITE" id="PS00893">
    <property type="entry name" value="NUDIX_BOX"/>
    <property type="match status" value="1"/>
</dbReference>
<organism evidence="4 5">
    <name type="scientific">Candidatus Taylorbacteria bacterium CG11_big_fil_rev_8_21_14_0_20_46_11</name>
    <dbReference type="NCBI Taxonomy" id="1975025"/>
    <lineage>
        <taxon>Bacteria</taxon>
        <taxon>Candidatus Tayloriibacteriota</taxon>
    </lineage>
</organism>
<dbReference type="GO" id="GO:0016787">
    <property type="term" value="F:hydrolase activity"/>
    <property type="evidence" value="ECO:0007669"/>
    <property type="project" value="UniProtKB-KW"/>
</dbReference>
<dbReference type="CDD" id="cd02883">
    <property type="entry name" value="NUDIX_Hydrolase"/>
    <property type="match status" value="1"/>
</dbReference>
<protein>
    <recommendedName>
        <fullName evidence="3">Nudix hydrolase domain-containing protein</fullName>
    </recommendedName>
</protein>
<dbReference type="SUPFAM" id="SSF55811">
    <property type="entry name" value="Nudix"/>
    <property type="match status" value="1"/>
</dbReference>
<evidence type="ECO:0000256" key="1">
    <source>
        <dbReference type="ARBA" id="ARBA00001946"/>
    </source>
</evidence>
<dbReference type="InterPro" id="IPR000086">
    <property type="entry name" value="NUDIX_hydrolase_dom"/>
</dbReference>
<gene>
    <name evidence="4" type="ORF">COV91_05670</name>
</gene>
<dbReference type="PANTHER" id="PTHR43046">
    <property type="entry name" value="GDP-MANNOSE MANNOSYL HYDROLASE"/>
    <property type="match status" value="1"/>
</dbReference>
<keyword evidence="2" id="KW-0378">Hydrolase</keyword>
<evidence type="ECO:0000256" key="2">
    <source>
        <dbReference type="ARBA" id="ARBA00022801"/>
    </source>
</evidence>
<accession>A0A2H0KA44</accession>
<evidence type="ECO:0000313" key="4">
    <source>
        <dbReference type="EMBL" id="PIQ68131.1"/>
    </source>
</evidence>
<comment type="cofactor">
    <cofactor evidence="1">
        <name>Mg(2+)</name>
        <dbReference type="ChEBI" id="CHEBI:18420"/>
    </cofactor>
</comment>
<reference evidence="4 5" key="1">
    <citation type="submission" date="2017-09" db="EMBL/GenBank/DDBJ databases">
        <title>Depth-based differentiation of microbial function through sediment-hosted aquifers and enrichment of novel symbionts in the deep terrestrial subsurface.</title>
        <authorList>
            <person name="Probst A.J."/>
            <person name="Ladd B."/>
            <person name="Jarett J.K."/>
            <person name="Geller-Mcgrath D.E."/>
            <person name="Sieber C.M."/>
            <person name="Emerson J.B."/>
            <person name="Anantharaman K."/>
            <person name="Thomas B.C."/>
            <person name="Malmstrom R."/>
            <person name="Stieglmeier M."/>
            <person name="Klingl A."/>
            <person name="Woyke T."/>
            <person name="Ryan C.M."/>
            <person name="Banfield J.F."/>
        </authorList>
    </citation>
    <scope>NUCLEOTIDE SEQUENCE [LARGE SCALE GENOMIC DNA]</scope>
    <source>
        <strain evidence="4">CG11_big_fil_rev_8_21_14_0_20_46_11</strain>
    </source>
</reference>
<dbReference type="Pfam" id="PF00293">
    <property type="entry name" value="NUDIX"/>
    <property type="match status" value="1"/>
</dbReference>
<dbReference type="Gene3D" id="3.90.79.10">
    <property type="entry name" value="Nucleoside Triphosphate Pyrophosphohydrolase"/>
    <property type="match status" value="1"/>
</dbReference>
<evidence type="ECO:0000313" key="5">
    <source>
        <dbReference type="Proteomes" id="UP000229342"/>
    </source>
</evidence>
<name>A0A2H0KA44_9BACT</name>
<dbReference type="InterPro" id="IPR020084">
    <property type="entry name" value="NUDIX_hydrolase_CS"/>
</dbReference>
<dbReference type="PANTHER" id="PTHR43046:SF14">
    <property type="entry name" value="MUTT_NUDIX FAMILY PROTEIN"/>
    <property type="match status" value="1"/>
</dbReference>